<reference evidence="2 3" key="1">
    <citation type="submission" date="2018-09" db="EMBL/GenBank/DDBJ databases">
        <title>Discovery and Ecogenomic Context for Candidatus Cryosericales, a Global Caldiserica Order Active in Thawing Permafrost.</title>
        <authorList>
            <person name="Martinez M.A."/>
            <person name="Woodcroft B.J."/>
            <person name="Ignacio Espinoza J.C."/>
            <person name="Zayed A."/>
            <person name="Singleton C.M."/>
            <person name="Boyd J."/>
            <person name="Li Y.-F."/>
            <person name="Purvine S."/>
            <person name="Maughan H."/>
            <person name="Hodgkins S.B."/>
            <person name="Anderson D."/>
            <person name="Sederholm M."/>
            <person name="Temperton B."/>
            <person name="Saleska S.R."/>
            <person name="Tyson G.W."/>
            <person name="Rich V.I."/>
        </authorList>
    </citation>
    <scope>NUCLEOTIDE SEQUENCE [LARGE SCALE GENOMIC DNA]</scope>
    <source>
        <strain evidence="2 3">SMC1</strain>
    </source>
</reference>
<dbReference type="InterPro" id="IPR036397">
    <property type="entry name" value="RNaseH_sf"/>
</dbReference>
<dbReference type="GO" id="GO:0003676">
    <property type="term" value="F:nucleic acid binding"/>
    <property type="evidence" value="ECO:0007669"/>
    <property type="project" value="InterPro"/>
</dbReference>
<accession>A0A398E375</accession>
<dbReference type="PROSITE" id="PS50994">
    <property type="entry name" value="INTEGRASE"/>
    <property type="match status" value="1"/>
</dbReference>
<evidence type="ECO:0000259" key="1">
    <source>
        <dbReference type="PROSITE" id="PS50994"/>
    </source>
</evidence>
<dbReference type="Proteomes" id="UP000266113">
    <property type="component" value="Unassembled WGS sequence"/>
</dbReference>
<comment type="caution">
    <text evidence="2">The sequence shown here is derived from an EMBL/GenBank/DDBJ whole genome shotgun (WGS) entry which is preliminary data.</text>
</comment>
<dbReference type="EMBL" id="QXIY01000015">
    <property type="protein sequence ID" value="RIE17091.1"/>
    <property type="molecule type" value="Genomic_DNA"/>
</dbReference>
<dbReference type="InterPro" id="IPR001584">
    <property type="entry name" value="Integrase_cat-core"/>
</dbReference>
<protein>
    <submittedName>
        <fullName evidence="2">Transposase</fullName>
    </submittedName>
</protein>
<feature type="domain" description="Integrase catalytic" evidence="1">
    <location>
        <begin position="1"/>
        <end position="118"/>
    </location>
</feature>
<sequence>MGCLKGRGRIYHQVACDCFSSVGAANVYDNKPTKVSPDVVENRLAKKVAPGKIERILTDCGTEDTPWHEEAIPNHEVEKTCNRLGIKHATTKVKHPWTNGYGERLNKTLLDEFYFVAF</sequence>
<gene>
    <name evidence="2" type="ORF">SMC1_03640</name>
</gene>
<keyword evidence="3" id="KW-1185">Reference proteome</keyword>
<organism evidence="2 3">
    <name type="scientific">Candidatus Cryosericum septentrionale</name>
    <dbReference type="NCBI Taxonomy" id="2290913"/>
    <lineage>
        <taxon>Bacteria</taxon>
        <taxon>Pseudomonadati</taxon>
        <taxon>Caldisericota/Cryosericota group</taxon>
        <taxon>Candidatus Cryosericota</taxon>
        <taxon>Candidatus Cryosericia</taxon>
        <taxon>Candidatus Cryosericales</taxon>
        <taxon>Candidatus Cryosericaceae</taxon>
        <taxon>Candidatus Cryosericum</taxon>
    </lineage>
</organism>
<dbReference type="SUPFAM" id="SSF53098">
    <property type="entry name" value="Ribonuclease H-like"/>
    <property type="match status" value="1"/>
</dbReference>
<evidence type="ECO:0000313" key="2">
    <source>
        <dbReference type="EMBL" id="RIE17091.1"/>
    </source>
</evidence>
<evidence type="ECO:0000313" key="3">
    <source>
        <dbReference type="Proteomes" id="UP000266113"/>
    </source>
</evidence>
<dbReference type="OrthoDB" id="9803878at2"/>
<dbReference type="Gene3D" id="3.30.420.10">
    <property type="entry name" value="Ribonuclease H-like superfamily/Ribonuclease H"/>
    <property type="match status" value="1"/>
</dbReference>
<proteinExistence type="predicted"/>
<name>A0A398E375_9BACT</name>
<dbReference type="InterPro" id="IPR012337">
    <property type="entry name" value="RNaseH-like_sf"/>
</dbReference>
<dbReference type="AlphaFoldDB" id="A0A398E375"/>
<dbReference type="GO" id="GO:0015074">
    <property type="term" value="P:DNA integration"/>
    <property type="evidence" value="ECO:0007669"/>
    <property type="project" value="InterPro"/>
</dbReference>